<dbReference type="AlphaFoldDB" id="A0AA88KQG9"/>
<organism evidence="1 2">
    <name type="scientific">Naegleria lovaniensis</name>
    <name type="common">Amoeba</name>
    <dbReference type="NCBI Taxonomy" id="51637"/>
    <lineage>
        <taxon>Eukaryota</taxon>
        <taxon>Discoba</taxon>
        <taxon>Heterolobosea</taxon>
        <taxon>Tetramitia</taxon>
        <taxon>Eutetramitia</taxon>
        <taxon>Vahlkampfiidae</taxon>
        <taxon>Naegleria</taxon>
    </lineage>
</organism>
<name>A0AA88KQG9_NAELO</name>
<evidence type="ECO:0000313" key="2">
    <source>
        <dbReference type="Proteomes" id="UP000816034"/>
    </source>
</evidence>
<dbReference type="EMBL" id="PYSW02000005">
    <property type="protein sequence ID" value="KAG2392466.1"/>
    <property type="molecule type" value="Genomic_DNA"/>
</dbReference>
<sequence>MIDNGGRVAISLFPPPQEDARSHWSEIFQPTLGSQSHLYQLLMNKMRNDHRIQILRSDTGQILKSFGKTGSVSLKIKPTIAISICNAKALIVPQKNRIQVISLSTERVLCTLYCEYDHICVDHFNNNIIVALGKDLSMYALNPSTFKLEKISTMSYQFVRPLVRMRVDGSTGVLFYLPTSI</sequence>
<dbReference type="RefSeq" id="XP_044554360.1">
    <property type="nucleotide sequence ID" value="XM_044688516.1"/>
</dbReference>
<proteinExistence type="predicted"/>
<evidence type="ECO:0000313" key="1">
    <source>
        <dbReference type="EMBL" id="KAG2392466.1"/>
    </source>
</evidence>
<dbReference type="Proteomes" id="UP000816034">
    <property type="component" value="Unassembled WGS sequence"/>
</dbReference>
<reference evidence="1 2" key="1">
    <citation type="journal article" date="2018" name="BMC Genomics">
        <title>The genome of Naegleria lovaniensis, the basis for a comparative approach to unravel pathogenicity factors of the human pathogenic amoeba N. fowleri.</title>
        <authorList>
            <person name="Liechti N."/>
            <person name="Schurch N."/>
            <person name="Bruggmann R."/>
            <person name="Wittwer M."/>
        </authorList>
    </citation>
    <scope>NUCLEOTIDE SEQUENCE [LARGE SCALE GENOMIC DNA]</scope>
    <source>
        <strain evidence="1 2">ATCC 30569</strain>
    </source>
</reference>
<comment type="caution">
    <text evidence="1">The sequence shown here is derived from an EMBL/GenBank/DDBJ whole genome shotgun (WGS) entry which is preliminary data.</text>
</comment>
<dbReference type="GeneID" id="68105172"/>
<accession>A0AA88KQG9</accession>
<gene>
    <name evidence="1" type="ORF">C9374_012718</name>
</gene>
<protein>
    <submittedName>
        <fullName evidence="1">Uncharacterized protein</fullName>
    </submittedName>
</protein>
<keyword evidence="2" id="KW-1185">Reference proteome</keyword>